<dbReference type="GO" id="GO:0071555">
    <property type="term" value="P:cell wall organization"/>
    <property type="evidence" value="ECO:0007669"/>
    <property type="project" value="UniProtKB-KW"/>
</dbReference>
<organism evidence="10 11">
    <name type="scientific">Blyttiomyces helicus</name>
    <dbReference type="NCBI Taxonomy" id="388810"/>
    <lineage>
        <taxon>Eukaryota</taxon>
        <taxon>Fungi</taxon>
        <taxon>Fungi incertae sedis</taxon>
        <taxon>Chytridiomycota</taxon>
        <taxon>Chytridiomycota incertae sedis</taxon>
        <taxon>Chytridiomycetes</taxon>
        <taxon>Chytridiomycetes incertae sedis</taxon>
        <taxon>Blyttiomyces</taxon>
    </lineage>
</organism>
<feature type="transmembrane region" description="Helical" evidence="9">
    <location>
        <begin position="179"/>
        <end position="204"/>
    </location>
</feature>
<feature type="transmembrane region" description="Helical" evidence="9">
    <location>
        <begin position="139"/>
        <end position="159"/>
    </location>
</feature>
<dbReference type="Proteomes" id="UP000269721">
    <property type="component" value="Unassembled WGS sequence"/>
</dbReference>
<reference evidence="11" key="1">
    <citation type="journal article" date="2018" name="Nat. Microbiol.">
        <title>Leveraging single-cell genomics to expand the fungal tree of life.</title>
        <authorList>
            <person name="Ahrendt S.R."/>
            <person name="Quandt C.A."/>
            <person name="Ciobanu D."/>
            <person name="Clum A."/>
            <person name="Salamov A."/>
            <person name="Andreopoulos B."/>
            <person name="Cheng J.F."/>
            <person name="Woyke T."/>
            <person name="Pelin A."/>
            <person name="Henrissat B."/>
            <person name="Reynolds N.K."/>
            <person name="Benny G.L."/>
            <person name="Smith M.E."/>
            <person name="James T.Y."/>
            <person name="Grigoriev I.V."/>
        </authorList>
    </citation>
    <scope>NUCLEOTIDE SEQUENCE [LARGE SCALE GENOMIC DNA]</scope>
</reference>
<dbReference type="EMBL" id="KZ996599">
    <property type="protein sequence ID" value="RKO88615.1"/>
    <property type="molecule type" value="Genomic_DNA"/>
</dbReference>
<keyword evidence="6 9" id="KW-0812">Transmembrane</keyword>
<evidence type="ECO:0000256" key="5">
    <source>
        <dbReference type="ARBA" id="ARBA00022679"/>
    </source>
</evidence>
<evidence type="ECO:0000256" key="4">
    <source>
        <dbReference type="ARBA" id="ARBA00022676"/>
    </source>
</evidence>
<feature type="non-terminal residue" evidence="10">
    <location>
        <position position="1"/>
    </location>
</feature>
<keyword evidence="9" id="KW-1133">Transmembrane helix</keyword>
<dbReference type="GO" id="GO:0030428">
    <property type="term" value="C:cell septum"/>
    <property type="evidence" value="ECO:0007669"/>
    <property type="project" value="TreeGrafter"/>
</dbReference>
<dbReference type="GO" id="GO:0006031">
    <property type="term" value="P:chitin biosynthetic process"/>
    <property type="evidence" value="ECO:0007669"/>
    <property type="project" value="TreeGrafter"/>
</dbReference>
<evidence type="ECO:0000256" key="9">
    <source>
        <dbReference type="SAM" id="Phobius"/>
    </source>
</evidence>
<accession>A0A4P9WAM2</accession>
<gene>
    <name evidence="10" type="ORF">BDK51DRAFT_11189</name>
</gene>
<keyword evidence="4" id="KW-0328">Glycosyltransferase</keyword>
<evidence type="ECO:0000256" key="8">
    <source>
        <dbReference type="ARBA" id="ARBA00023316"/>
    </source>
</evidence>
<keyword evidence="11" id="KW-1185">Reference proteome</keyword>
<dbReference type="EC" id="2.4.1.16" evidence="2"/>
<keyword evidence="8" id="KW-0961">Cell wall biogenesis/degradation</keyword>
<sequence>FRDIVISLGSTYGLYLLSSILHLDPWHCFTSMFQYLLLLPTYINIFMIYAFCNLHDVSWGTKGDNAAAPLAAVVTKGGDGKQIAHVEVAEEDEDIEARYADFLAALAQQKADKEKPEEEKKPDKETAMQDYYKEFRTRVVLTWMMSNAVLIIVFTNNSIVDKLFNHSVASSVNPFLTFLFWSVAILAAIRFLASTCYLIGWWGTKISEAGGGNR</sequence>
<dbReference type="AlphaFoldDB" id="A0A4P9WAM2"/>
<keyword evidence="5" id="KW-0808">Transferase</keyword>
<evidence type="ECO:0000256" key="3">
    <source>
        <dbReference type="ARBA" id="ARBA00022475"/>
    </source>
</evidence>
<dbReference type="PANTHER" id="PTHR22914:SF9">
    <property type="entry name" value="CHITIN SYNTHASE 1"/>
    <property type="match status" value="1"/>
</dbReference>
<dbReference type="GO" id="GO:0005886">
    <property type="term" value="C:plasma membrane"/>
    <property type="evidence" value="ECO:0007669"/>
    <property type="project" value="UniProtKB-SubCell"/>
</dbReference>
<evidence type="ECO:0000313" key="11">
    <source>
        <dbReference type="Proteomes" id="UP000269721"/>
    </source>
</evidence>
<evidence type="ECO:0000313" key="10">
    <source>
        <dbReference type="EMBL" id="RKO88615.1"/>
    </source>
</evidence>
<name>A0A4P9WAM2_9FUNG</name>
<dbReference type="GO" id="GO:0004100">
    <property type="term" value="F:chitin synthase activity"/>
    <property type="evidence" value="ECO:0007669"/>
    <property type="project" value="UniProtKB-EC"/>
</dbReference>
<keyword evidence="7 9" id="KW-0472">Membrane</keyword>
<evidence type="ECO:0000256" key="6">
    <source>
        <dbReference type="ARBA" id="ARBA00022692"/>
    </source>
</evidence>
<protein>
    <recommendedName>
        <fullName evidence="2">chitin synthase</fullName>
        <ecNumber evidence="2">2.4.1.16</ecNumber>
    </recommendedName>
</protein>
<feature type="non-terminal residue" evidence="10">
    <location>
        <position position="214"/>
    </location>
</feature>
<comment type="subcellular location">
    <subcellularLocation>
        <location evidence="1">Cell membrane</location>
        <topology evidence="1">Multi-pass membrane protein</topology>
    </subcellularLocation>
</comment>
<evidence type="ECO:0000256" key="7">
    <source>
        <dbReference type="ARBA" id="ARBA00023136"/>
    </source>
</evidence>
<evidence type="ECO:0000256" key="2">
    <source>
        <dbReference type="ARBA" id="ARBA00012543"/>
    </source>
</evidence>
<dbReference type="InterPro" id="IPR004835">
    <property type="entry name" value="Chitin_synth"/>
</dbReference>
<keyword evidence="3" id="KW-1003">Cell membrane</keyword>
<proteinExistence type="predicted"/>
<evidence type="ECO:0000256" key="1">
    <source>
        <dbReference type="ARBA" id="ARBA00004651"/>
    </source>
</evidence>
<feature type="transmembrane region" description="Helical" evidence="9">
    <location>
        <begin position="32"/>
        <end position="52"/>
    </location>
</feature>
<dbReference type="PANTHER" id="PTHR22914">
    <property type="entry name" value="CHITIN SYNTHASE"/>
    <property type="match status" value="1"/>
</dbReference>
<dbReference type="OrthoDB" id="2150713at2759"/>